<protein>
    <submittedName>
        <fullName evidence="2">MOSC domain-containing protein</fullName>
    </submittedName>
</protein>
<dbReference type="PANTHER" id="PTHR30212">
    <property type="entry name" value="PROTEIN YIIM"/>
    <property type="match status" value="1"/>
</dbReference>
<dbReference type="EMBL" id="CP162599">
    <property type="protein sequence ID" value="XDK32964.1"/>
    <property type="molecule type" value="Genomic_DNA"/>
</dbReference>
<gene>
    <name evidence="2" type="ORF">AB4Y30_00880</name>
</gene>
<proteinExistence type="predicted"/>
<reference evidence="2" key="1">
    <citation type="submission" date="2024-07" db="EMBL/GenBank/DDBJ databases">
        <title>Halotolerant mesophilic bacterium Ornithinibacillus sp. 4-3, sp. nov., isolated from soil.</title>
        <authorList>
            <person name="Sidarenka A.V."/>
            <person name="Guliayeva D.E."/>
            <person name="Leanovich S.I."/>
            <person name="Hileuskaya K.S."/>
            <person name="Akhremchuk A.E."/>
            <person name="Sikolenko M.A."/>
            <person name="Valentovich L.N."/>
        </authorList>
    </citation>
    <scope>NUCLEOTIDE SEQUENCE</scope>
    <source>
        <strain evidence="2">4-3</strain>
    </source>
</reference>
<dbReference type="InterPro" id="IPR052353">
    <property type="entry name" value="Benzoxazolinone_Detox_Enz"/>
</dbReference>
<dbReference type="SUPFAM" id="SSF50800">
    <property type="entry name" value="PK beta-barrel domain-like"/>
    <property type="match status" value="1"/>
</dbReference>
<dbReference type="PANTHER" id="PTHR30212:SF2">
    <property type="entry name" value="PROTEIN YIIM"/>
    <property type="match status" value="1"/>
</dbReference>
<dbReference type="AlphaFoldDB" id="A0AB39HLD4"/>
<dbReference type="InterPro" id="IPR005163">
    <property type="entry name" value="Tri_helical_YiiM-like"/>
</dbReference>
<dbReference type="Pfam" id="PF03473">
    <property type="entry name" value="MOSC"/>
    <property type="match status" value="1"/>
</dbReference>
<dbReference type="InterPro" id="IPR005302">
    <property type="entry name" value="MoCF_Sase_C"/>
</dbReference>
<dbReference type="InterPro" id="IPR011037">
    <property type="entry name" value="Pyrv_Knase-like_insert_dom_sf"/>
</dbReference>
<sequence length="236" mass="27022">MSQPIIEKIMVGKPKSYGQKEAKQPMDREWTSAIVKEAVQGKVWAGKTNIHGDGQADLKHHGGPEKAIFVYPISHYDYWQKKLQKNDFTIGAFGENLAVKHITEADLCIGDIFHIGEAIVQVSQPRQPCWKPARRWKVKDLALQIQQQGMTGWYFRVLKEGEIQAGDYLRLRERPFSEWTVARCNDIMHNQKHDLELAARLAACELLAPNWRNTLSKRAQVGDKLDIRNRVIGPNE</sequence>
<dbReference type="GO" id="GO:0030170">
    <property type="term" value="F:pyridoxal phosphate binding"/>
    <property type="evidence" value="ECO:0007669"/>
    <property type="project" value="InterPro"/>
</dbReference>
<dbReference type="Gene3D" id="2.40.33.20">
    <property type="entry name" value="PK beta-barrel domain-like"/>
    <property type="match status" value="1"/>
</dbReference>
<dbReference type="Pfam" id="PF03475">
    <property type="entry name" value="YiiM_3-alpha"/>
    <property type="match status" value="1"/>
</dbReference>
<organism evidence="2">
    <name type="scientific">Ornithinibacillus sp. 4-3</name>
    <dbReference type="NCBI Taxonomy" id="3231488"/>
    <lineage>
        <taxon>Bacteria</taxon>
        <taxon>Bacillati</taxon>
        <taxon>Bacillota</taxon>
        <taxon>Bacilli</taxon>
        <taxon>Bacillales</taxon>
        <taxon>Bacillaceae</taxon>
        <taxon>Ornithinibacillus</taxon>
    </lineage>
</organism>
<evidence type="ECO:0000259" key="1">
    <source>
        <dbReference type="PROSITE" id="PS51340"/>
    </source>
</evidence>
<accession>A0AB39HLD4</accession>
<dbReference type="RefSeq" id="WP_368653651.1">
    <property type="nucleotide sequence ID" value="NZ_CP162599.1"/>
</dbReference>
<name>A0AB39HLD4_9BACI</name>
<feature type="domain" description="MOSC" evidence="1">
    <location>
        <begin position="37"/>
        <end position="172"/>
    </location>
</feature>
<dbReference type="GO" id="GO:0030151">
    <property type="term" value="F:molybdenum ion binding"/>
    <property type="evidence" value="ECO:0007669"/>
    <property type="project" value="InterPro"/>
</dbReference>
<dbReference type="GO" id="GO:0003824">
    <property type="term" value="F:catalytic activity"/>
    <property type="evidence" value="ECO:0007669"/>
    <property type="project" value="InterPro"/>
</dbReference>
<evidence type="ECO:0000313" key="2">
    <source>
        <dbReference type="EMBL" id="XDK32964.1"/>
    </source>
</evidence>
<dbReference type="PROSITE" id="PS51340">
    <property type="entry name" value="MOSC"/>
    <property type="match status" value="1"/>
</dbReference>